<dbReference type="InterPro" id="IPR011639">
    <property type="entry name" value="MethylTrfase_TaqI-like_dom"/>
</dbReference>
<evidence type="ECO:0000313" key="8">
    <source>
        <dbReference type="Proteomes" id="UP000031977"/>
    </source>
</evidence>
<dbReference type="PANTHER" id="PTHR33841:SF1">
    <property type="entry name" value="DNA METHYLTRANSFERASE A"/>
    <property type="match status" value="1"/>
</dbReference>
<dbReference type="EMBL" id="JXOK01000005">
    <property type="protein sequence ID" value="KIN12321.1"/>
    <property type="molecule type" value="Genomic_DNA"/>
</dbReference>
<gene>
    <name evidence="7" type="ORF">SU60_02240</name>
</gene>
<dbReference type="InterPro" id="IPR047939">
    <property type="entry name" value="BREX_1_PglX"/>
</dbReference>
<evidence type="ECO:0000256" key="4">
    <source>
        <dbReference type="ARBA" id="ARBA00022691"/>
    </source>
</evidence>
<evidence type="ECO:0000256" key="1">
    <source>
        <dbReference type="ARBA" id="ARBA00011900"/>
    </source>
</evidence>
<dbReference type="SUPFAM" id="SSF53335">
    <property type="entry name" value="S-adenosyl-L-methionine-dependent methyltransferases"/>
    <property type="match status" value="1"/>
</dbReference>
<dbReference type="Pfam" id="PF07669">
    <property type="entry name" value="Eco57I"/>
    <property type="match status" value="1"/>
</dbReference>
<name>A0A0C3HVQ0_9VIBR</name>
<dbReference type="GO" id="GO:0009007">
    <property type="term" value="F:site-specific DNA-methyltransferase (adenine-specific) activity"/>
    <property type="evidence" value="ECO:0007669"/>
    <property type="project" value="UniProtKB-EC"/>
</dbReference>
<dbReference type="EC" id="2.1.1.72" evidence="1"/>
<dbReference type="GO" id="GO:0004519">
    <property type="term" value="F:endonuclease activity"/>
    <property type="evidence" value="ECO:0007669"/>
    <property type="project" value="UniProtKB-KW"/>
</dbReference>
<dbReference type="GO" id="GO:0032259">
    <property type="term" value="P:methylation"/>
    <property type="evidence" value="ECO:0007669"/>
    <property type="project" value="UniProtKB-KW"/>
</dbReference>
<protein>
    <recommendedName>
        <fullName evidence="1">site-specific DNA-methyltransferase (adenine-specific)</fullName>
        <ecNumber evidence="1">2.1.1.72</ecNumber>
    </recommendedName>
</protein>
<dbReference type="NCBIfam" id="NF033452">
    <property type="entry name" value="BREX_1_MTaseX"/>
    <property type="match status" value="1"/>
</dbReference>
<feature type="domain" description="Type II methyltransferase M.TaqI-like" evidence="6">
    <location>
        <begin position="327"/>
        <end position="592"/>
    </location>
</feature>
<dbReference type="Gene3D" id="3.40.50.150">
    <property type="entry name" value="Vaccinia Virus protein VP39"/>
    <property type="match status" value="1"/>
</dbReference>
<dbReference type="Proteomes" id="UP000031977">
    <property type="component" value="Unassembled WGS sequence"/>
</dbReference>
<keyword evidence="7" id="KW-0255">Endonuclease</keyword>
<dbReference type="OrthoDB" id="9782445at2"/>
<keyword evidence="3" id="KW-0808">Transferase</keyword>
<dbReference type="InterPro" id="IPR050953">
    <property type="entry name" value="N4_N6_ade-DNA_methylase"/>
</dbReference>
<dbReference type="GO" id="GO:0006304">
    <property type="term" value="P:DNA modification"/>
    <property type="evidence" value="ECO:0007669"/>
    <property type="project" value="InterPro"/>
</dbReference>
<evidence type="ECO:0000256" key="2">
    <source>
        <dbReference type="ARBA" id="ARBA00022603"/>
    </source>
</evidence>
<comment type="caution">
    <text evidence="7">The sequence shown here is derived from an EMBL/GenBank/DDBJ whole genome shotgun (WGS) entry which is preliminary data.</text>
</comment>
<dbReference type="STRING" id="50718.SU60_02240"/>
<dbReference type="PANTHER" id="PTHR33841">
    <property type="entry name" value="DNA METHYLTRANSFERASE YEEA-RELATED"/>
    <property type="match status" value="1"/>
</dbReference>
<reference evidence="7 8" key="1">
    <citation type="submission" date="2015-01" db="EMBL/GenBank/DDBJ databases">
        <title>Draft genome of Vibrio mytili type strain CAIM 528.</title>
        <authorList>
            <person name="Gonzalez-Castillo A."/>
            <person name="Gomez-Gil B."/>
            <person name="Enciso-Ibarra J."/>
        </authorList>
    </citation>
    <scope>NUCLEOTIDE SEQUENCE [LARGE SCALE GENOMIC DNA]</scope>
    <source>
        <strain evidence="7 8">CAIM 528</strain>
    </source>
</reference>
<evidence type="ECO:0000313" key="7">
    <source>
        <dbReference type="EMBL" id="KIN12321.1"/>
    </source>
</evidence>
<comment type="catalytic activity">
    <reaction evidence="5">
        <text>a 2'-deoxyadenosine in DNA + S-adenosyl-L-methionine = an N(6)-methyl-2'-deoxyadenosine in DNA + S-adenosyl-L-homocysteine + H(+)</text>
        <dbReference type="Rhea" id="RHEA:15197"/>
        <dbReference type="Rhea" id="RHEA-COMP:12418"/>
        <dbReference type="Rhea" id="RHEA-COMP:12419"/>
        <dbReference type="ChEBI" id="CHEBI:15378"/>
        <dbReference type="ChEBI" id="CHEBI:57856"/>
        <dbReference type="ChEBI" id="CHEBI:59789"/>
        <dbReference type="ChEBI" id="CHEBI:90615"/>
        <dbReference type="ChEBI" id="CHEBI:90616"/>
        <dbReference type="EC" id="2.1.1.72"/>
    </reaction>
</comment>
<sequence>MKLADHVDHLRELIEAAFDKQFARLGFSKTKQMDATQVEKLPEEVKTKRERFAVMLENHIGETGGYESAREKLLDELTFTLFNRLAAIKVMEAASLFPPILTKQKEHGDRSFGHKAWLEMNPHMRDEELEGIREYLKSAFDELGQTLPLYSKTYPYALLPDAISLNDIIDAFNVVDTDAQANESSEETIWQSDDVLGWMYESYNNAKKKAHKDSGDKTEYNKVSLQSQVYTPRWVVQFLVENSLGKMYLEMYPHSEIKQRYKIANVPTTQIRSPKSLHEVRTIDPACGSGNFLLYAFDFYYELYLDQIENYGADYDEKDIPKLIIENNLHGIDLDDRAIQLAQLGLFIKAKKKRRTVGELHFKVVSSDFYLPEYAEVKHIFEQGNLVSAQQQEFIEKVWADLMQAYKFGSLIHIDKELREQLSQVKERALGETFDSTQKLKKKIVEGDLFAAADYAEQQEFAENFFANLFAAVEQYARTERNTFLSGKTRDAITFLELLTTEYDVATANPPYTDDRDFGPELKSYLDENYQFPYKFNTNLYASFIKRSVEFVSERGLVAMVHPPTFMYIKSFSDARKFILDNTNISLFVEWGYLGMFNPSARVDSALYVLEKGRNIETEASFIKLNHLYETKRLGALFEAFEKCCAGEEHELLYATKQSKLKTIKNFPFIYWISDDFREKFTLPSVSDHFDVCNGISSGGNNERFYRYWWEVSKNEILNSENIDTYKWATINKGGDYQKWYGNLWLVFKWEKEGQELKSLKKKCPSIRYSYDHYYFKEGLAFSGSTSKGLSVRYQPPYCIFERSGKSIFGKNRDDYYYLLGLLNSKIVYYISDCLNPTVSIQSGDIERIPFLDPAPKLKTEIERLSKTNVAITQNLASQRIYEPNFSGDLIKSIGTDIKQSFKELINDSNYKSTQCLINEAIINERIYEAYALTDHDKAMVIAKQGESIGGLPVLQEARRAFLAEDNVSKTFPIENIREFIESLPTTQFSEEEQDNIEKALSSIYQSNNEYEAFCTNHQVNPINVWYWFKKGSISPKQHMKTMAMELLSNIVREILMEDEDGIIPIVPNAGEKILLDRIEEKFLEKDFSLAQYSSFDSVLGRPINEYLNANFFADLSNHLNMFPNLPKTPFIWHLTSGPEQGFDCYIIIYKWSRDNLLRLRSVYIENRERALQNCQSDIAGNESAEAQNEKERIFKQLKEIDAFKKKIDELLAEGYNPILDDGVGKNIAPLQKKKMLAYDVLNAGQLKKYLNADW</sequence>
<dbReference type="RefSeq" id="WP_041154135.1">
    <property type="nucleotide sequence ID" value="NZ_CBCRVP010000001.1"/>
</dbReference>
<evidence type="ECO:0000259" key="6">
    <source>
        <dbReference type="Pfam" id="PF07669"/>
    </source>
</evidence>
<keyword evidence="2" id="KW-0489">Methyltransferase</keyword>
<accession>A0A0C3HVQ0</accession>
<organism evidence="7 8">
    <name type="scientific">Vibrio mytili</name>
    <dbReference type="NCBI Taxonomy" id="50718"/>
    <lineage>
        <taxon>Bacteria</taxon>
        <taxon>Pseudomonadati</taxon>
        <taxon>Pseudomonadota</taxon>
        <taxon>Gammaproteobacteria</taxon>
        <taxon>Vibrionales</taxon>
        <taxon>Vibrionaceae</taxon>
        <taxon>Vibrio</taxon>
    </lineage>
</organism>
<keyword evidence="8" id="KW-1185">Reference proteome</keyword>
<keyword evidence="7" id="KW-0540">Nuclease</keyword>
<dbReference type="AlphaFoldDB" id="A0A0C3HVQ0"/>
<evidence type="ECO:0000256" key="3">
    <source>
        <dbReference type="ARBA" id="ARBA00022679"/>
    </source>
</evidence>
<evidence type="ECO:0000256" key="5">
    <source>
        <dbReference type="ARBA" id="ARBA00047942"/>
    </source>
</evidence>
<keyword evidence="4" id="KW-0949">S-adenosyl-L-methionine</keyword>
<proteinExistence type="predicted"/>
<keyword evidence="7" id="KW-0378">Hydrolase</keyword>
<dbReference type="InterPro" id="IPR029063">
    <property type="entry name" value="SAM-dependent_MTases_sf"/>
</dbReference>
<dbReference type="PRINTS" id="PR00507">
    <property type="entry name" value="N12N6MTFRASE"/>
</dbReference>